<dbReference type="Proteomes" id="UP000182998">
    <property type="component" value="Unassembled WGS sequence"/>
</dbReference>
<dbReference type="CDD" id="cd04301">
    <property type="entry name" value="NAT_SF"/>
    <property type="match status" value="1"/>
</dbReference>
<dbReference type="Proteomes" id="UP000032414">
    <property type="component" value="Chromosome I"/>
</dbReference>
<dbReference type="GO" id="GO:0016747">
    <property type="term" value="F:acyltransferase activity, transferring groups other than amino-acyl groups"/>
    <property type="evidence" value="ECO:0007669"/>
    <property type="project" value="InterPro"/>
</dbReference>
<dbReference type="Gene3D" id="3.40.630.30">
    <property type="match status" value="1"/>
</dbReference>
<evidence type="ECO:0000313" key="3">
    <source>
        <dbReference type="EMBL" id="SCY60737.1"/>
    </source>
</evidence>
<dbReference type="EMBL" id="LN614830">
    <property type="protein sequence ID" value="CEG59979.1"/>
    <property type="molecule type" value="Genomic_DNA"/>
</dbReference>
<dbReference type="EMBL" id="FMVN01000011">
    <property type="protein sequence ID" value="SCY60737.1"/>
    <property type="molecule type" value="Genomic_DNA"/>
</dbReference>
<dbReference type="InterPro" id="IPR007344">
    <property type="entry name" value="GrpB/CoaE"/>
</dbReference>
<evidence type="ECO:0000313" key="4">
    <source>
        <dbReference type="Proteomes" id="UP000032414"/>
    </source>
</evidence>
<reference evidence="3 5" key="3">
    <citation type="submission" date="2016-10" db="EMBL/GenBank/DDBJ databases">
        <authorList>
            <person name="Varghese N."/>
            <person name="Submissions S."/>
        </authorList>
    </citation>
    <scope>NUCLEOTIDE SEQUENCE [LARGE SCALE GENOMIC DNA]</scope>
    <source>
        <strain evidence="3 5">ATCC 33218</strain>
    </source>
</reference>
<dbReference type="PATRIC" id="fig|451.8.peg.2335"/>
<reference evidence="2" key="2">
    <citation type="submission" date="2014-09" db="EMBL/GenBank/DDBJ databases">
        <authorList>
            <person name="GOMEZ-VALERO Laura"/>
        </authorList>
    </citation>
    <scope>NUCLEOTIDE SEQUENCE</scope>
    <source>
        <strain evidence="2">ATCC33218</strain>
    </source>
</reference>
<keyword evidence="5" id="KW-1185">Reference proteome</keyword>
<feature type="domain" description="N-acetyltransferase" evidence="1">
    <location>
        <begin position="189"/>
        <end position="331"/>
    </location>
</feature>
<dbReference type="InterPro" id="IPR043519">
    <property type="entry name" value="NT_sf"/>
</dbReference>
<dbReference type="Pfam" id="PF04229">
    <property type="entry name" value="GrpB"/>
    <property type="match status" value="1"/>
</dbReference>
<dbReference type="PROSITE" id="PS51186">
    <property type="entry name" value="GNAT"/>
    <property type="match status" value="1"/>
</dbReference>
<dbReference type="SUPFAM" id="SSF81301">
    <property type="entry name" value="Nucleotidyltransferase"/>
    <property type="match status" value="1"/>
</dbReference>
<name>A0A098GBW2_LEGMI</name>
<accession>A0A098GBW2</accession>
<evidence type="ECO:0000313" key="2">
    <source>
        <dbReference type="EMBL" id="CEG59979.1"/>
    </source>
</evidence>
<protein>
    <submittedName>
        <fullName evidence="2">Glutamate rich protein GrpB</fullName>
    </submittedName>
    <submittedName>
        <fullName evidence="3">GrpB domain, predicted nucleotidyltransferase, UPF0157 family</fullName>
    </submittedName>
</protein>
<dbReference type="SUPFAM" id="SSF55729">
    <property type="entry name" value="Acyl-CoA N-acyltransferases (Nat)"/>
    <property type="match status" value="1"/>
</dbReference>
<dbReference type="STRING" id="451.B6N58_12120"/>
<dbReference type="InterPro" id="IPR016181">
    <property type="entry name" value="Acyl_CoA_acyltransferase"/>
</dbReference>
<gene>
    <name evidence="2" type="ORF">LMI_0652</name>
    <name evidence="3" type="ORF">SAMN02982997_02217</name>
</gene>
<reference evidence="4" key="1">
    <citation type="submission" date="2014-09" db="EMBL/GenBank/DDBJ databases">
        <authorList>
            <person name="Gomez-Valero L."/>
        </authorList>
    </citation>
    <scope>NUCLEOTIDE SEQUENCE [LARGE SCALE GENOMIC DNA]</scope>
    <source>
        <strain evidence="4">ATCC33218</strain>
    </source>
</reference>
<dbReference type="PANTHER" id="PTHR34822">
    <property type="entry name" value="GRPB DOMAIN PROTEIN (AFU_ORTHOLOGUE AFUA_1G01530)"/>
    <property type="match status" value="1"/>
</dbReference>
<dbReference type="InterPro" id="IPR000182">
    <property type="entry name" value="GNAT_dom"/>
</dbReference>
<dbReference type="Gene3D" id="3.30.460.10">
    <property type="entry name" value="Beta Polymerase, domain 2"/>
    <property type="match status" value="1"/>
</dbReference>
<evidence type="ECO:0000259" key="1">
    <source>
        <dbReference type="PROSITE" id="PS51186"/>
    </source>
</evidence>
<sequence>MSFLIAPPLFFKVKAMANNQRFIEVVPYNPEWPKQFEQEAIRVKKALGENCIEIHHIGSTAVPGLAAKPVIDMIPVVEDITLVDAANPLMLKLHYAAKGEYGIPFRRYFQKGGNQRTHQAHVYEVGNPEIERHLRFRDWLSLNQADREAYANLKQSLARQYPYDITSYCLGKDSFIGDIDRKAGFRGLRMVKALTTREWEAARHFRQFYFFDRAGLADPYTWTFKDEKHTHFVLYQGADIVGYAHIQQWPDARAAMRIIVIDELYRNQGLGGQFLKLCERWLKQGGFITLQVEASKDAKNFYVKQGYLEMPFNDPDGYESHPDDIAMGRLL</sequence>
<dbReference type="RefSeq" id="WP_238581723.1">
    <property type="nucleotide sequence ID" value="NZ_JABTVM010000010.1"/>
</dbReference>
<dbReference type="PANTHER" id="PTHR34822:SF1">
    <property type="entry name" value="GRPB FAMILY PROTEIN"/>
    <property type="match status" value="1"/>
</dbReference>
<proteinExistence type="predicted"/>
<evidence type="ECO:0000313" key="5">
    <source>
        <dbReference type="Proteomes" id="UP000182998"/>
    </source>
</evidence>
<dbReference type="Pfam" id="PF00583">
    <property type="entry name" value="Acetyltransf_1"/>
    <property type="match status" value="1"/>
</dbReference>
<organism evidence="2 4">
    <name type="scientific">Legionella micdadei</name>
    <name type="common">Tatlockia micdadei</name>
    <dbReference type="NCBI Taxonomy" id="451"/>
    <lineage>
        <taxon>Bacteria</taxon>
        <taxon>Pseudomonadati</taxon>
        <taxon>Pseudomonadota</taxon>
        <taxon>Gammaproteobacteria</taxon>
        <taxon>Legionellales</taxon>
        <taxon>Legionellaceae</taxon>
        <taxon>Legionella</taxon>
    </lineage>
</organism>
<dbReference type="HOGENOM" id="CLU_871246_0_0_6"/>
<dbReference type="KEGG" id="tmc:LMI_0652"/>
<dbReference type="AlphaFoldDB" id="A0A098GBW2"/>